<accession>A0A5C8NPG9</accession>
<dbReference type="Gene3D" id="3.20.20.70">
    <property type="entry name" value="Aldolase class I"/>
    <property type="match status" value="1"/>
</dbReference>
<dbReference type="Pfam" id="PF03060">
    <property type="entry name" value="NMO"/>
    <property type="match status" value="2"/>
</dbReference>
<dbReference type="CDD" id="cd04730">
    <property type="entry name" value="NPD_like"/>
    <property type="match status" value="1"/>
</dbReference>
<keyword evidence="4" id="KW-0503">Monooxygenase</keyword>
<dbReference type="SUPFAM" id="SSF51412">
    <property type="entry name" value="Inosine monophosphate dehydrogenase (IMPDH)"/>
    <property type="match status" value="1"/>
</dbReference>
<dbReference type="GO" id="GO:0018580">
    <property type="term" value="F:nitronate monooxygenase activity"/>
    <property type="evidence" value="ECO:0007669"/>
    <property type="project" value="InterPro"/>
</dbReference>
<evidence type="ECO:0000256" key="1">
    <source>
        <dbReference type="ARBA" id="ARBA00022630"/>
    </source>
</evidence>
<keyword evidence="5" id="KW-1185">Reference proteome</keyword>
<evidence type="ECO:0000256" key="3">
    <source>
        <dbReference type="ARBA" id="ARBA00023002"/>
    </source>
</evidence>
<gene>
    <name evidence="4" type="ORF">FHP06_00335</name>
</gene>
<dbReference type="PANTHER" id="PTHR32332">
    <property type="entry name" value="2-NITROPROPANE DIOXYGENASE"/>
    <property type="match status" value="1"/>
</dbReference>
<keyword evidence="1" id="KW-0285">Flavoprotein</keyword>
<dbReference type="OrthoDB" id="9778912at2"/>
<dbReference type="AlphaFoldDB" id="A0A5C8NPG9"/>
<dbReference type="InterPro" id="IPR013785">
    <property type="entry name" value="Aldolase_TIM"/>
</dbReference>
<dbReference type="RefSeq" id="WP_147682699.1">
    <property type="nucleotide sequence ID" value="NZ_VDUX01000001.1"/>
</dbReference>
<protein>
    <submittedName>
        <fullName evidence="4">Nitronate monooxygenase</fullName>
    </submittedName>
</protein>
<dbReference type="InterPro" id="IPR004136">
    <property type="entry name" value="NMO"/>
</dbReference>
<dbReference type="Proteomes" id="UP000321571">
    <property type="component" value="Unassembled WGS sequence"/>
</dbReference>
<evidence type="ECO:0000256" key="2">
    <source>
        <dbReference type="ARBA" id="ARBA00022643"/>
    </source>
</evidence>
<sequence>MLLERLGVDVPVVQAGMGGGVVGPELAAAVSEAGGLGTLATTAPEVLERGLAEVRRLTRRPIAVNLLLPFARRAHWRAASGADLVVTFWGRPRRRTDGPWMHQCGSVDEARAAHAAGADGVMVQGVEAGGHVRGATPALELFDQVRAALPDGYPLFLAGGIADRADVQGALEAGAVAAVLGTRFLMSEESAAHEGYKGRLVDGSTTILTDLFGLGWPNATHRVLPNDATAHWLERRGDDRVPGWVSGVQASVVPVRRHVPFAVQASLAHRVSARSPLLSPRPPVAGSPERMLRTGALYAGETVARIRDLVPAGDLVRALTP</sequence>
<dbReference type="EMBL" id="VDUX01000001">
    <property type="protein sequence ID" value="TXL62731.1"/>
    <property type="molecule type" value="Genomic_DNA"/>
</dbReference>
<evidence type="ECO:0000313" key="4">
    <source>
        <dbReference type="EMBL" id="TXL62731.1"/>
    </source>
</evidence>
<evidence type="ECO:0000313" key="5">
    <source>
        <dbReference type="Proteomes" id="UP000321571"/>
    </source>
</evidence>
<reference evidence="4 5" key="1">
    <citation type="submission" date="2019-06" db="EMBL/GenBank/DDBJ databases">
        <title>Aeromicrobium sp. nov., isolated from a maize field.</title>
        <authorList>
            <person name="Lin S.-Y."/>
            <person name="Tsai C.-F."/>
            <person name="Young C.-C."/>
        </authorList>
    </citation>
    <scope>NUCLEOTIDE SEQUENCE [LARGE SCALE GENOMIC DNA]</scope>
    <source>
        <strain evidence="4 5">CC-CFT486</strain>
    </source>
</reference>
<keyword evidence="2" id="KW-0288">FMN</keyword>
<organism evidence="4 5">
    <name type="scientific">Aeromicrobium terrae</name>
    <dbReference type="NCBI Taxonomy" id="2498846"/>
    <lineage>
        <taxon>Bacteria</taxon>
        <taxon>Bacillati</taxon>
        <taxon>Actinomycetota</taxon>
        <taxon>Actinomycetes</taxon>
        <taxon>Propionibacteriales</taxon>
        <taxon>Nocardioidaceae</taxon>
        <taxon>Aeromicrobium</taxon>
    </lineage>
</organism>
<keyword evidence="3" id="KW-0560">Oxidoreductase</keyword>
<dbReference type="PANTHER" id="PTHR32332:SF20">
    <property type="entry name" value="2-NITROPROPANE DIOXYGENASE-LIKE PROTEIN"/>
    <property type="match status" value="1"/>
</dbReference>
<proteinExistence type="predicted"/>
<name>A0A5C8NPG9_9ACTN</name>
<comment type="caution">
    <text evidence="4">The sequence shown here is derived from an EMBL/GenBank/DDBJ whole genome shotgun (WGS) entry which is preliminary data.</text>
</comment>